<organism evidence="2 3">
    <name type="scientific">Lagenidium giganteum</name>
    <dbReference type="NCBI Taxonomy" id="4803"/>
    <lineage>
        <taxon>Eukaryota</taxon>
        <taxon>Sar</taxon>
        <taxon>Stramenopiles</taxon>
        <taxon>Oomycota</taxon>
        <taxon>Peronosporomycetes</taxon>
        <taxon>Pythiales</taxon>
        <taxon>Pythiaceae</taxon>
    </lineage>
</organism>
<evidence type="ECO:0000313" key="3">
    <source>
        <dbReference type="Proteomes" id="UP001146120"/>
    </source>
</evidence>
<gene>
    <name evidence="2" type="ORF">N0F65_009673</name>
</gene>
<feature type="region of interest" description="Disordered" evidence="1">
    <location>
        <begin position="200"/>
        <end position="229"/>
    </location>
</feature>
<dbReference type="InterPro" id="IPR005301">
    <property type="entry name" value="MOB_kinase_act_fam"/>
</dbReference>
<dbReference type="Proteomes" id="UP001146120">
    <property type="component" value="Unassembled WGS sequence"/>
</dbReference>
<dbReference type="InterPro" id="IPR027267">
    <property type="entry name" value="AH/BAR_dom_sf"/>
</dbReference>
<dbReference type="Gene3D" id="1.20.140.30">
    <property type="entry name" value="MOB kinase activator"/>
    <property type="match status" value="1"/>
</dbReference>
<dbReference type="PANTHER" id="PTHR22599">
    <property type="entry name" value="MPS ONE BINDER KINASE ACTIVATOR-LIKE MOB"/>
    <property type="match status" value="1"/>
</dbReference>
<comment type="caution">
    <text evidence="2">The sequence shown here is derived from an EMBL/GenBank/DDBJ whole genome shotgun (WGS) entry which is preliminary data.</text>
</comment>
<dbReference type="InterPro" id="IPR036703">
    <property type="entry name" value="MOB_kinase_act_sf"/>
</dbReference>
<dbReference type="EMBL" id="DAKRPA010000128">
    <property type="protein sequence ID" value="DAZ97672.1"/>
    <property type="molecule type" value="Genomic_DNA"/>
</dbReference>
<reference evidence="2" key="1">
    <citation type="submission" date="2022-11" db="EMBL/GenBank/DDBJ databases">
        <authorList>
            <person name="Morgan W.R."/>
            <person name="Tartar A."/>
        </authorList>
    </citation>
    <scope>NUCLEOTIDE SEQUENCE</scope>
    <source>
        <strain evidence="2">ARSEF 373</strain>
    </source>
</reference>
<dbReference type="SMART" id="SM01388">
    <property type="entry name" value="Mob1_phocein"/>
    <property type="match status" value="1"/>
</dbReference>
<evidence type="ECO:0000313" key="2">
    <source>
        <dbReference type="EMBL" id="DAZ97672.1"/>
    </source>
</evidence>
<protein>
    <submittedName>
        <fullName evidence="2">Uncharacterized protein</fullName>
    </submittedName>
</protein>
<feature type="compositionally biased region" description="Polar residues" evidence="1">
    <location>
        <begin position="208"/>
        <end position="229"/>
    </location>
</feature>
<dbReference type="SUPFAM" id="SSF101152">
    <property type="entry name" value="Mob1/phocein"/>
    <property type="match status" value="1"/>
</dbReference>
<accession>A0AAV2YRQ3</accession>
<dbReference type="AlphaFoldDB" id="A0AAV2YRQ3"/>
<proteinExistence type="predicted"/>
<name>A0AAV2YRQ3_9STRA</name>
<dbReference type="Gene3D" id="1.20.1270.60">
    <property type="entry name" value="Arfaptin homology (AH) domain/BAR domain"/>
    <property type="match status" value="1"/>
</dbReference>
<evidence type="ECO:0000256" key="1">
    <source>
        <dbReference type="SAM" id="MobiDB-lite"/>
    </source>
</evidence>
<sequence>MKCQSMNELLSSTTALASFARQLNANNALPSGKEFDRMESNNQSKSPCAFLASDIDSFTTATIAPLQSLLAEVPQLKMRCEHRRSAMNIMLRYEKKIAELKLASRSAETARIQRNRAKLQAVATRFKELDESIRADIKAFLTQDMTATTGKAIEQQLLSAQERTATIVQTETANILRTIHAFNLTTSKLDTHGQHLTVAAKHQRNQSEDPATSENQEANDTFPTETSLSTPAEVAVAELDVVSGIQIMPKHVLNESRSLRPRKKHTQGTRTWNLHRQIKDSMARGLDMLDCVQVPEGTMAEEWIAVHIIDFFNEISLLYGTVSELCTSTSCPQMTAGPCYTYLWADGVQQVTPISLPAPEYIARLMQWVEDQLNDATLFPPDGKYDATSGNASPEEFLDMAKIMFKRLFRVYAHMYHSHLDNYQALAAESHLNFCFKRFVLFVQHFDLVEAKELNALRKLIQKLSVEY</sequence>
<reference evidence="2" key="2">
    <citation type="journal article" date="2023" name="Microbiol Resour">
        <title>Decontamination and Annotation of the Draft Genome Sequence of the Oomycete Lagenidium giganteum ARSEF 373.</title>
        <authorList>
            <person name="Morgan W.R."/>
            <person name="Tartar A."/>
        </authorList>
    </citation>
    <scope>NUCLEOTIDE SEQUENCE</scope>
    <source>
        <strain evidence="2">ARSEF 373</strain>
    </source>
</reference>
<dbReference type="Pfam" id="PF03637">
    <property type="entry name" value="Mob1_phocein"/>
    <property type="match status" value="1"/>
</dbReference>
<keyword evidence="3" id="KW-1185">Reference proteome</keyword>